<evidence type="ECO:0000256" key="2">
    <source>
        <dbReference type="ARBA" id="ARBA00022692"/>
    </source>
</evidence>
<keyword evidence="7" id="KW-1185">Reference proteome</keyword>
<evidence type="ECO:0000256" key="1">
    <source>
        <dbReference type="ARBA" id="ARBA00004141"/>
    </source>
</evidence>
<dbReference type="AlphaFoldDB" id="A0A290Z4K2"/>
<reference evidence="6" key="1">
    <citation type="submission" date="2017-09" db="EMBL/GenBank/DDBJ databases">
        <title>Complete Genome Sequence of ansamitocin-producing Bacterium Actinosynnema pretiosum X47.</title>
        <authorList>
            <person name="Cao G."/>
            <person name="Zong G."/>
            <person name="Zhong C."/>
            <person name="Fu J."/>
        </authorList>
    </citation>
    <scope>NUCLEOTIDE SEQUENCE [LARGE SCALE GENOMIC DNA]</scope>
    <source>
        <strain evidence="6">X47</strain>
    </source>
</reference>
<dbReference type="GO" id="GO:0016020">
    <property type="term" value="C:membrane"/>
    <property type="evidence" value="ECO:0007669"/>
    <property type="project" value="UniProtKB-SubCell"/>
</dbReference>
<keyword evidence="2 5" id="KW-0812">Transmembrane</keyword>
<keyword evidence="4 5" id="KW-0472">Membrane</keyword>
<evidence type="ECO:0000256" key="4">
    <source>
        <dbReference type="ARBA" id="ARBA00023136"/>
    </source>
</evidence>
<protein>
    <submittedName>
        <fullName evidence="6">DoxX family protein</fullName>
    </submittedName>
</protein>
<evidence type="ECO:0000256" key="5">
    <source>
        <dbReference type="SAM" id="Phobius"/>
    </source>
</evidence>
<dbReference type="RefSeq" id="WP_096492873.1">
    <property type="nucleotide sequence ID" value="NZ_CP023445.1"/>
</dbReference>
<feature type="transmembrane region" description="Helical" evidence="5">
    <location>
        <begin position="72"/>
        <end position="93"/>
    </location>
</feature>
<dbReference type="Proteomes" id="UP000218505">
    <property type="component" value="Chromosome"/>
</dbReference>
<evidence type="ECO:0000313" key="6">
    <source>
        <dbReference type="EMBL" id="ATE53947.1"/>
    </source>
</evidence>
<organism evidence="6 7">
    <name type="scientific">Actinosynnema pretiosum</name>
    <dbReference type="NCBI Taxonomy" id="42197"/>
    <lineage>
        <taxon>Bacteria</taxon>
        <taxon>Bacillati</taxon>
        <taxon>Actinomycetota</taxon>
        <taxon>Actinomycetes</taxon>
        <taxon>Pseudonocardiales</taxon>
        <taxon>Pseudonocardiaceae</taxon>
        <taxon>Actinosynnema</taxon>
    </lineage>
</organism>
<feature type="transmembrane region" description="Helical" evidence="5">
    <location>
        <begin position="47"/>
        <end position="66"/>
    </location>
</feature>
<evidence type="ECO:0000313" key="7">
    <source>
        <dbReference type="Proteomes" id="UP000218505"/>
    </source>
</evidence>
<gene>
    <name evidence="6" type="ORF">CNX65_12095</name>
</gene>
<dbReference type="InterPro" id="IPR032808">
    <property type="entry name" value="DoxX"/>
</dbReference>
<comment type="subcellular location">
    <subcellularLocation>
        <location evidence="1">Membrane</location>
        <topology evidence="1">Multi-pass membrane protein</topology>
    </subcellularLocation>
</comment>
<keyword evidence="3 5" id="KW-1133">Transmembrane helix</keyword>
<dbReference type="Pfam" id="PF13564">
    <property type="entry name" value="DoxX_2"/>
    <property type="match status" value="1"/>
</dbReference>
<dbReference type="KEGG" id="apre:CNX65_12095"/>
<feature type="transmembrane region" description="Helical" evidence="5">
    <location>
        <begin position="100"/>
        <end position="117"/>
    </location>
</feature>
<name>A0A290Z4K2_9PSEU</name>
<dbReference type="EMBL" id="CP023445">
    <property type="protein sequence ID" value="ATE53947.1"/>
    <property type="molecule type" value="Genomic_DNA"/>
</dbReference>
<proteinExistence type="predicted"/>
<evidence type="ECO:0000256" key="3">
    <source>
        <dbReference type="ARBA" id="ARBA00022989"/>
    </source>
</evidence>
<sequence length="119" mass="12136">MNVVLWVLQGLLAVAFVAAGGMKLATPRQQLLEKGMGWVEHRKDAEVKGVGAVEVLGGLGLVLPWATGIAPVLTPVAAVGLVITMVIAVGVHLKEGDVKGSVPAAVLAVLALVVAIGRF</sequence>
<feature type="transmembrane region" description="Helical" evidence="5">
    <location>
        <begin position="6"/>
        <end position="26"/>
    </location>
</feature>
<accession>A0A290Z4K2</accession>